<evidence type="ECO:0000259" key="6">
    <source>
        <dbReference type="Pfam" id="PF00155"/>
    </source>
</evidence>
<dbReference type="Gene3D" id="3.90.1150.100">
    <property type="match status" value="2"/>
</dbReference>
<dbReference type="GO" id="GO:0030170">
    <property type="term" value="F:pyridoxal phosphate binding"/>
    <property type="evidence" value="ECO:0007669"/>
    <property type="project" value="InterPro"/>
</dbReference>
<name>A0A0Q4B8T5_9BACT</name>
<comment type="caution">
    <text evidence="7">The sequence shown here is derived from an EMBL/GenBank/DDBJ whole genome shotgun (WGS) entry which is preliminary data.</text>
</comment>
<dbReference type="InterPro" id="IPR050596">
    <property type="entry name" value="AspAT/PAT-like"/>
</dbReference>
<dbReference type="Gene3D" id="3.40.640.10">
    <property type="entry name" value="Type I PLP-dependent aspartate aminotransferase-like (Major domain)"/>
    <property type="match status" value="1"/>
</dbReference>
<comment type="cofactor">
    <cofactor evidence="1">
        <name>pyridoxal 5'-phosphate</name>
        <dbReference type="ChEBI" id="CHEBI:597326"/>
    </cofactor>
</comment>
<dbReference type="STRING" id="1702214.AL399_03155"/>
<evidence type="ECO:0000313" key="8">
    <source>
        <dbReference type="Proteomes" id="UP000054172"/>
    </source>
</evidence>
<dbReference type="EMBL" id="LIIK01000010">
    <property type="protein sequence ID" value="KQM09172.1"/>
    <property type="molecule type" value="Genomic_DNA"/>
</dbReference>
<dbReference type="Proteomes" id="UP000054172">
    <property type="component" value="Unassembled WGS sequence"/>
</dbReference>
<evidence type="ECO:0000256" key="3">
    <source>
        <dbReference type="ARBA" id="ARBA00022576"/>
    </source>
</evidence>
<dbReference type="CDD" id="cd00609">
    <property type="entry name" value="AAT_like"/>
    <property type="match status" value="1"/>
</dbReference>
<dbReference type="GO" id="GO:0006520">
    <property type="term" value="P:amino acid metabolic process"/>
    <property type="evidence" value="ECO:0007669"/>
    <property type="project" value="InterPro"/>
</dbReference>
<accession>A0A0Q4B8T5</accession>
<dbReference type="PANTHER" id="PTHR46383:SF2">
    <property type="entry name" value="AMINOTRANSFERASE"/>
    <property type="match status" value="1"/>
</dbReference>
<feature type="domain" description="Aminotransferase class I/classII large" evidence="6">
    <location>
        <begin position="68"/>
        <end position="429"/>
    </location>
</feature>
<dbReference type="InterPro" id="IPR015421">
    <property type="entry name" value="PyrdxlP-dep_Trfase_major"/>
</dbReference>
<dbReference type="PATRIC" id="fig|1702214.3.peg.1121"/>
<proteinExistence type="inferred from homology"/>
<protein>
    <submittedName>
        <fullName evidence="7">Aminotransferase</fullName>
    </submittedName>
</protein>
<evidence type="ECO:0000256" key="5">
    <source>
        <dbReference type="ARBA" id="ARBA00022898"/>
    </source>
</evidence>
<dbReference type="SUPFAM" id="SSF53383">
    <property type="entry name" value="PLP-dependent transferases"/>
    <property type="match status" value="1"/>
</dbReference>
<keyword evidence="4" id="KW-0808">Transferase</keyword>
<reference evidence="7" key="1">
    <citation type="submission" date="2015-08" db="EMBL/GenBank/DDBJ databases">
        <title>Candidatus Bacteriodes Periocalifornicus.</title>
        <authorList>
            <person name="McLean J.S."/>
            <person name="Kelley S."/>
        </authorList>
    </citation>
    <scope>NUCLEOTIDE SEQUENCE [LARGE SCALE GENOMIC DNA]</scope>
    <source>
        <strain evidence="7">12B</strain>
    </source>
</reference>
<dbReference type="PANTHER" id="PTHR46383">
    <property type="entry name" value="ASPARTATE AMINOTRANSFERASE"/>
    <property type="match status" value="1"/>
</dbReference>
<evidence type="ECO:0000256" key="2">
    <source>
        <dbReference type="ARBA" id="ARBA00007441"/>
    </source>
</evidence>
<dbReference type="AlphaFoldDB" id="A0A0Q4B8T5"/>
<evidence type="ECO:0000256" key="1">
    <source>
        <dbReference type="ARBA" id="ARBA00001933"/>
    </source>
</evidence>
<keyword evidence="5" id="KW-0663">Pyridoxal phosphate</keyword>
<keyword evidence="3 7" id="KW-0032">Aminotransferase</keyword>
<dbReference type="InterPro" id="IPR004839">
    <property type="entry name" value="Aminotransferase_I/II_large"/>
</dbReference>
<dbReference type="GO" id="GO:0008483">
    <property type="term" value="F:transaminase activity"/>
    <property type="evidence" value="ECO:0007669"/>
    <property type="project" value="UniProtKB-KW"/>
</dbReference>
<dbReference type="InterPro" id="IPR015424">
    <property type="entry name" value="PyrdxlP-dep_Trfase"/>
</dbReference>
<keyword evidence="8" id="KW-1185">Reference proteome</keyword>
<organism evidence="7 8">
    <name type="scientific">Candidatus [Bacteroides] periocalifornicus</name>
    <dbReference type="NCBI Taxonomy" id="1702214"/>
    <lineage>
        <taxon>Bacteria</taxon>
        <taxon>Pseudomonadati</taxon>
        <taxon>Bacteroidota</taxon>
    </lineage>
</organism>
<evidence type="ECO:0000313" key="7">
    <source>
        <dbReference type="EMBL" id="KQM09172.1"/>
    </source>
</evidence>
<gene>
    <name evidence="7" type="ORF">AL399_03155</name>
</gene>
<dbReference type="Pfam" id="PF00155">
    <property type="entry name" value="Aminotran_1_2"/>
    <property type="match status" value="1"/>
</dbReference>
<evidence type="ECO:0000256" key="4">
    <source>
        <dbReference type="ARBA" id="ARBA00022679"/>
    </source>
</evidence>
<comment type="similarity">
    <text evidence="2">Belongs to the class-I pyridoxal-phosphate-dependent aminotransferase family.</text>
</comment>
<sequence>MAQGKVKPLIAESLVAERLKALGIEDMSRATIREIVRLANELEAASEVPFVHMEMGVPGLRPSNIGTEAEIAALKSGVAQSYPPVEGIPELKAQVSLFVKNFVGVEVDPEGCVPTVGSMQGGMAAFLLVNRCVKGRERVLFIDPGFPVQKQQLRLLGMEYDTFDVYDYRGAKLKGKLEEYLAKGRTSAIIYSNPNNPSWICLTEEELAIIGELSKQYDVPIIEDLAYFAMDFRHDLSKPGEPPYQPTVARYTDLWLMMISGSKAFSYAGQRIGTLVVSDTLAGRKFENFKSYFPSEVFGKALVYGAMYGLSSGVAASVQHGFAAMLRAANEGRFNFVEAVREYGRRAQVMKRLFTENGFRVVYDMDGEMPLADGFYFTVSYPGMEGGELLRALLPWGITAISLGSTGSRRTEGLRACVSHVMPEQFDELERRLKGFHAMHGAR</sequence>